<dbReference type="Proteomes" id="UP001474181">
    <property type="component" value="Unassembled WGS sequence"/>
</dbReference>
<keyword evidence="2" id="KW-1185">Reference proteome</keyword>
<feature type="non-terminal residue" evidence="1">
    <location>
        <position position="54"/>
    </location>
</feature>
<accession>A0ABV1XGQ7</accession>
<organism evidence="1 2">
    <name type="scientific">Streptomyces hyaluromycini</name>
    <dbReference type="NCBI Taxonomy" id="1377993"/>
    <lineage>
        <taxon>Bacteria</taxon>
        <taxon>Bacillati</taxon>
        <taxon>Actinomycetota</taxon>
        <taxon>Actinomycetes</taxon>
        <taxon>Kitasatosporales</taxon>
        <taxon>Streptomycetaceae</taxon>
        <taxon>Streptomyces</taxon>
    </lineage>
</organism>
<proteinExistence type="predicted"/>
<protein>
    <submittedName>
        <fullName evidence="1">Alpha/beta hydrolase</fullName>
    </submittedName>
</protein>
<dbReference type="EMBL" id="JBEPEK010001100">
    <property type="protein sequence ID" value="MER7188218.1"/>
    <property type="molecule type" value="Genomic_DNA"/>
</dbReference>
<name>A0ABV1XGQ7_9ACTN</name>
<keyword evidence="1" id="KW-0378">Hydrolase</keyword>
<gene>
    <name evidence="1" type="ORF">ABT404_53680</name>
</gene>
<reference evidence="1 2" key="1">
    <citation type="submission" date="2024-06" db="EMBL/GenBank/DDBJ databases">
        <title>The Natural Products Discovery Center: Release of the First 8490 Sequenced Strains for Exploring Actinobacteria Biosynthetic Diversity.</title>
        <authorList>
            <person name="Kalkreuter E."/>
            <person name="Kautsar S.A."/>
            <person name="Yang D."/>
            <person name="Bader C.D."/>
            <person name="Teijaro C.N."/>
            <person name="Fluegel L."/>
            <person name="Davis C.M."/>
            <person name="Simpson J.R."/>
            <person name="Lauterbach L."/>
            <person name="Steele A.D."/>
            <person name="Gui C."/>
            <person name="Meng S."/>
            <person name="Li G."/>
            <person name="Viehrig K."/>
            <person name="Ye F."/>
            <person name="Su P."/>
            <person name="Kiefer A.F."/>
            <person name="Nichols A."/>
            <person name="Cepeda A.J."/>
            <person name="Yan W."/>
            <person name="Fan B."/>
            <person name="Jiang Y."/>
            <person name="Adhikari A."/>
            <person name="Zheng C.-J."/>
            <person name="Schuster L."/>
            <person name="Cowan T.M."/>
            <person name="Smanski M.J."/>
            <person name="Chevrette M.G."/>
            <person name="De Carvalho L.P.S."/>
            <person name="Shen B."/>
        </authorList>
    </citation>
    <scope>NUCLEOTIDE SEQUENCE [LARGE SCALE GENOMIC DNA]</scope>
    <source>
        <strain evidence="1 2">NPDC000234</strain>
    </source>
</reference>
<comment type="caution">
    <text evidence="1">The sequence shown here is derived from an EMBL/GenBank/DDBJ whole genome shotgun (WGS) entry which is preliminary data.</text>
</comment>
<sequence>MAQQATPARTASLSRAVGQEPTTATGAVLLLPGGEEVSARKPSLVWATALVRAL</sequence>
<dbReference type="GO" id="GO:0016787">
    <property type="term" value="F:hydrolase activity"/>
    <property type="evidence" value="ECO:0007669"/>
    <property type="project" value="UniProtKB-KW"/>
</dbReference>
<evidence type="ECO:0000313" key="1">
    <source>
        <dbReference type="EMBL" id="MER7188218.1"/>
    </source>
</evidence>
<evidence type="ECO:0000313" key="2">
    <source>
        <dbReference type="Proteomes" id="UP001474181"/>
    </source>
</evidence>